<dbReference type="InterPro" id="IPR027417">
    <property type="entry name" value="P-loop_NTPase"/>
</dbReference>
<dbReference type="PANTHER" id="PTHR47396:SF1">
    <property type="entry name" value="ATP-DEPENDENT HELICASE IRC3-RELATED"/>
    <property type="match status" value="1"/>
</dbReference>
<keyword evidence="8" id="KW-1185">Reference proteome</keyword>
<name>A0A7D3QWX2_9VIRU</name>
<dbReference type="GO" id="GO:0004386">
    <property type="term" value="F:helicase activity"/>
    <property type="evidence" value="ECO:0007669"/>
    <property type="project" value="UniProtKB-KW"/>
</dbReference>
<evidence type="ECO:0000313" key="8">
    <source>
        <dbReference type="Proteomes" id="UP001162001"/>
    </source>
</evidence>
<keyword evidence="2" id="KW-0378">Hydrolase</keyword>
<dbReference type="Gene3D" id="3.40.50.300">
    <property type="entry name" value="P-loop containing nucleotide triphosphate hydrolases"/>
    <property type="match status" value="2"/>
</dbReference>
<evidence type="ECO:0000256" key="3">
    <source>
        <dbReference type="ARBA" id="ARBA00022806"/>
    </source>
</evidence>
<feature type="compositionally biased region" description="Polar residues" evidence="5">
    <location>
        <begin position="36"/>
        <end position="45"/>
    </location>
</feature>
<evidence type="ECO:0000256" key="2">
    <source>
        <dbReference type="ARBA" id="ARBA00022801"/>
    </source>
</evidence>
<dbReference type="SMART" id="SM00487">
    <property type="entry name" value="DEXDc"/>
    <property type="match status" value="1"/>
</dbReference>
<organism evidence="7 8">
    <name type="scientific">Fadolivirus FV1/VV64</name>
    <dbReference type="NCBI Taxonomy" id="3070911"/>
    <lineage>
        <taxon>Viruses</taxon>
        <taxon>Varidnaviria</taxon>
        <taxon>Bamfordvirae</taxon>
        <taxon>Nucleocytoviricota</taxon>
        <taxon>Megaviricetes</taxon>
        <taxon>Imitervirales</taxon>
        <taxon>Mimiviridae</taxon>
        <taxon>Klosneuvirinae</taxon>
        <taxon>Fadolivirus</taxon>
        <taxon>Fadolivirus algeromassiliense</taxon>
    </lineage>
</organism>
<dbReference type="InterPro" id="IPR050742">
    <property type="entry name" value="Helicase_Restrict-Modif_Enz"/>
</dbReference>
<dbReference type="GO" id="GO:0005524">
    <property type="term" value="F:ATP binding"/>
    <property type="evidence" value="ECO:0007669"/>
    <property type="project" value="UniProtKB-KW"/>
</dbReference>
<keyword evidence="1" id="KW-0547">Nucleotide-binding</keyword>
<dbReference type="InterPro" id="IPR014001">
    <property type="entry name" value="Helicase_ATP-bd"/>
</dbReference>
<accession>A0A7D3QWX2</accession>
<evidence type="ECO:0000313" key="7">
    <source>
        <dbReference type="EMBL" id="QKF93860.1"/>
    </source>
</evidence>
<sequence>MPKNEPQKDDTDVIQKKKTVKSIKQKQESLTIDDVLTTNNESNKQAKPIKQAKSTKKAKSAKQIKPKVKKVIIDDTDELIDNQPQKEIVFSQDIKDILSKNGSVLSRYGYVIKKDKLTQIQLNKLRAELTVTPKADSGYGGDVESFPVFRENDDTITIPRYYGLRKFGKPEEKFNTSDSQVDFEFYGKLRENQVEVAKVVLEKLQSQGGGLLQLHTGYGKTTMAIYLASVLKLKTLVIVHKTFLQDQWYDRIKQFTNASIGMIRQKKVDVEGKDIVIGMLQSISMIDYDPEIFKDFNLVITDETHHMGSRVFSRALSKICPKYTIGLSATPHRADGLMKVVKWYLGEILVKVERKGDNAVYIKSFDYKTDDVLFEEKKRWIPGARQSKPDTVKMITNMYKMENRNKFIVNIINGLRKKDERKTLVLSGRIEHLKMLKQGIDELIAKDVADGLCDQDEIKTSFYIGGMKDYQLKDSAESDILFATYSMAEEGLDIDGLNTLILATPKKNIIQSIGRIMRKPIQEGDVNPLIIDIIDDLSCFKSWGDQRIKYYKSKNYTINSYKAFNDNLITYKDYMIQEGLIKQEDITPEFDPREYYIKTRYGADSFKFEKRIGFKNFPDEMFNYNCDYVEIFEINHDFTKTDHDEPKIEIDLDPKIEIEI</sequence>
<evidence type="ECO:0000256" key="1">
    <source>
        <dbReference type="ARBA" id="ARBA00022741"/>
    </source>
</evidence>
<evidence type="ECO:0000256" key="5">
    <source>
        <dbReference type="SAM" id="MobiDB-lite"/>
    </source>
</evidence>
<feature type="domain" description="Helicase ATP-binding" evidence="6">
    <location>
        <begin position="201"/>
        <end position="349"/>
    </location>
</feature>
<feature type="region of interest" description="Disordered" evidence="5">
    <location>
        <begin position="35"/>
        <end position="61"/>
    </location>
</feature>
<dbReference type="GO" id="GO:0003677">
    <property type="term" value="F:DNA binding"/>
    <property type="evidence" value="ECO:0007669"/>
    <property type="project" value="InterPro"/>
</dbReference>
<dbReference type="Proteomes" id="UP001162001">
    <property type="component" value="Segment"/>
</dbReference>
<protein>
    <submittedName>
        <fullName evidence="7">Helicase</fullName>
    </submittedName>
</protein>
<keyword evidence="4" id="KW-0067">ATP-binding</keyword>
<dbReference type="SUPFAM" id="SSF52540">
    <property type="entry name" value="P-loop containing nucleoside triphosphate hydrolases"/>
    <property type="match status" value="2"/>
</dbReference>
<dbReference type="PANTHER" id="PTHR47396">
    <property type="entry name" value="TYPE I RESTRICTION ENZYME ECOKI R PROTEIN"/>
    <property type="match status" value="1"/>
</dbReference>
<keyword evidence="3 7" id="KW-0347">Helicase</keyword>
<dbReference type="GO" id="GO:0016787">
    <property type="term" value="F:hydrolase activity"/>
    <property type="evidence" value="ECO:0007669"/>
    <property type="project" value="UniProtKB-KW"/>
</dbReference>
<dbReference type="Pfam" id="PF04851">
    <property type="entry name" value="ResIII"/>
    <property type="match status" value="1"/>
</dbReference>
<dbReference type="PROSITE" id="PS51192">
    <property type="entry name" value="HELICASE_ATP_BIND_1"/>
    <property type="match status" value="1"/>
</dbReference>
<evidence type="ECO:0000256" key="4">
    <source>
        <dbReference type="ARBA" id="ARBA00022840"/>
    </source>
</evidence>
<evidence type="ECO:0000259" key="6">
    <source>
        <dbReference type="PROSITE" id="PS51192"/>
    </source>
</evidence>
<proteinExistence type="predicted"/>
<gene>
    <name evidence="7" type="ORF">Fadolivirus_1_402</name>
</gene>
<dbReference type="InterPro" id="IPR006935">
    <property type="entry name" value="Helicase/UvrB_N"/>
</dbReference>
<dbReference type="CDD" id="cd17926">
    <property type="entry name" value="DEXHc_RE"/>
    <property type="match status" value="1"/>
</dbReference>
<reference evidence="7 8" key="1">
    <citation type="submission" date="2020-04" db="EMBL/GenBank/DDBJ databases">
        <title>Advantages and limits of metagenomic assembly and binning of a giant virus.</title>
        <authorList>
            <person name="Schulz F."/>
            <person name="Andreani J."/>
            <person name="Francis R."/>
            <person name="Boudjemaa H."/>
            <person name="Bou Khalil J.Y."/>
            <person name="Lee J."/>
            <person name="La Scola B."/>
            <person name="Woyke T."/>
        </authorList>
    </citation>
    <scope>NUCLEOTIDE SEQUENCE [LARGE SCALE GENOMIC DNA]</scope>
    <source>
        <strain evidence="7 8">FV1/VV64</strain>
    </source>
</reference>
<dbReference type="CDD" id="cd18785">
    <property type="entry name" value="SF2_C"/>
    <property type="match status" value="1"/>
</dbReference>
<dbReference type="EMBL" id="MT418680">
    <property type="protein sequence ID" value="QKF93860.1"/>
    <property type="molecule type" value="Genomic_DNA"/>
</dbReference>